<organism evidence="3 4">
    <name type="scientific">Thermothielavioides terrestris</name>
    <dbReference type="NCBI Taxonomy" id="2587410"/>
    <lineage>
        <taxon>Eukaryota</taxon>
        <taxon>Fungi</taxon>
        <taxon>Dikarya</taxon>
        <taxon>Ascomycota</taxon>
        <taxon>Pezizomycotina</taxon>
        <taxon>Sordariomycetes</taxon>
        <taxon>Sordariomycetidae</taxon>
        <taxon>Sordariales</taxon>
        <taxon>Chaetomiaceae</taxon>
        <taxon>Thermothielavioides</taxon>
    </lineage>
</organism>
<dbReference type="EMBL" id="OUUZ01000019">
    <property type="protein sequence ID" value="SPQ27146.1"/>
    <property type="molecule type" value="Genomic_DNA"/>
</dbReference>
<name>A0A446BXC7_9PEZI</name>
<evidence type="ECO:0000313" key="3">
    <source>
        <dbReference type="EMBL" id="SPQ27146.1"/>
    </source>
</evidence>
<sequence>MRLSDFLSAFACLAGFAAAQTTGAAGSPSIVTIITITGPTPTPTSAPTTSSTPTLPSPSPSPSAITTGGAHAVGVQAPLVALAVVGGLGMVLL</sequence>
<protein>
    <submittedName>
        <fullName evidence="3">77f6bff8-7c28-445a-9f81-799c6e3eb661</fullName>
    </submittedName>
</protein>
<dbReference type="Proteomes" id="UP000289323">
    <property type="component" value="Unassembled WGS sequence"/>
</dbReference>
<proteinExistence type="predicted"/>
<evidence type="ECO:0000313" key="4">
    <source>
        <dbReference type="Proteomes" id="UP000289323"/>
    </source>
</evidence>
<feature type="chain" id="PRO_5019101287" evidence="2">
    <location>
        <begin position="20"/>
        <end position="93"/>
    </location>
</feature>
<evidence type="ECO:0000256" key="1">
    <source>
        <dbReference type="SAM" id="MobiDB-lite"/>
    </source>
</evidence>
<evidence type="ECO:0000256" key="2">
    <source>
        <dbReference type="SAM" id="SignalP"/>
    </source>
</evidence>
<feature type="compositionally biased region" description="Low complexity" evidence="1">
    <location>
        <begin position="37"/>
        <end position="54"/>
    </location>
</feature>
<dbReference type="AlphaFoldDB" id="A0A446BXC7"/>
<gene>
    <name evidence="3" type="ORF">TT172_LOCUS9565</name>
</gene>
<feature type="region of interest" description="Disordered" evidence="1">
    <location>
        <begin position="37"/>
        <end position="66"/>
    </location>
</feature>
<keyword evidence="2" id="KW-0732">Signal</keyword>
<reference evidence="3 4" key="1">
    <citation type="submission" date="2018-04" db="EMBL/GenBank/DDBJ databases">
        <authorList>
            <person name="Huttner S."/>
            <person name="Dainat J."/>
        </authorList>
    </citation>
    <scope>NUCLEOTIDE SEQUENCE [LARGE SCALE GENOMIC DNA]</scope>
</reference>
<feature type="signal peptide" evidence="2">
    <location>
        <begin position="1"/>
        <end position="19"/>
    </location>
</feature>
<accession>A0A446BXC7</accession>